<dbReference type="SUPFAM" id="SSF55021">
    <property type="entry name" value="ACT-like"/>
    <property type="match status" value="1"/>
</dbReference>
<comment type="catalytic activity">
    <reaction evidence="10">
        <text>(R)-2-hydroxyglutarate + NAD(+) = 2-oxoglutarate + NADH + H(+)</text>
        <dbReference type="Rhea" id="RHEA:49612"/>
        <dbReference type="ChEBI" id="CHEBI:15378"/>
        <dbReference type="ChEBI" id="CHEBI:15801"/>
        <dbReference type="ChEBI" id="CHEBI:16810"/>
        <dbReference type="ChEBI" id="CHEBI:57540"/>
        <dbReference type="ChEBI" id="CHEBI:57945"/>
        <dbReference type="EC" id="1.1.1.399"/>
    </reaction>
</comment>
<evidence type="ECO:0000256" key="8">
    <source>
        <dbReference type="ARBA" id="ARBA00023027"/>
    </source>
</evidence>
<dbReference type="PROSITE" id="PS51671">
    <property type="entry name" value="ACT"/>
    <property type="match status" value="1"/>
</dbReference>
<dbReference type="PANTHER" id="PTHR42938:SF47">
    <property type="entry name" value="HYDROXYPYRUVATE REDUCTASE"/>
    <property type="match status" value="1"/>
</dbReference>
<dbReference type="Gene3D" id="3.30.70.260">
    <property type="match status" value="1"/>
</dbReference>
<dbReference type="Gene3D" id="3.40.50.720">
    <property type="entry name" value="NAD(P)-binding Rossmann-like Domain"/>
    <property type="match status" value="2"/>
</dbReference>
<evidence type="ECO:0000256" key="2">
    <source>
        <dbReference type="ARBA" id="ARBA00005216"/>
    </source>
</evidence>
<evidence type="ECO:0000313" key="15">
    <source>
        <dbReference type="Proteomes" id="UP000186857"/>
    </source>
</evidence>
<comment type="catalytic activity">
    <reaction evidence="11">
        <text>(2R)-3-phosphoglycerate + NAD(+) = 3-phosphooxypyruvate + NADH + H(+)</text>
        <dbReference type="Rhea" id="RHEA:12641"/>
        <dbReference type="ChEBI" id="CHEBI:15378"/>
        <dbReference type="ChEBI" id="CHEBI:18110"/>
        <dbReference type="ChEBI" id="CHEBI:57540"/>
        <dbReference type="ChEBI" id="CHEBI:57945"/>
        <dbReference type="ChEBI" id="CHEBI:58272"/>
        <dbReference type="EC" id="1.1.1.95"/>
    </reaction>
</comment>
<sequence length="396" mass="41992">MTTSRVDHKFRIRTLNAISGAGLSRLPDELYEVGGSVEEPDALLVRSAKLHDTPIEDSVLAVARAGAGTNNIPVEALTERGVPVFNTPGANANAVKELVLAGLFIASRNLIPAARFAHTLDGDDAEIAKAVEAGKKQFVGFELPGRTLGVIGLGAIGVQVANAALGLGLNVVGFDPGISVEHAWHLSAEVERAGSMEEVFRRADILTVHVPLIPATRGLVSTQRLALMKETAVLLNFARAEIVDTDAVVAALDEGTLGGYVCDFPSTQVHKHPKCISLPHLGASTKEAERNCAMMAVDSLRGFLEDGQVHNSVNFPEAVMARQEGTHRLVIVNRNVPNMVGQVSTIVAQHGQNIANLLNKSRGELAVTLVDVEGEIEPKVLKELRAIDGVLSARGI</sequence>
<name>A0A1Q8V977_9ACTO</name>
<comment type="function">
    <text evidence="1">Catalyzes the reversible oxidation of 3-phospho-D-glycerate to 3-phosphonooxypyruvate, the first step of the phosphorylated L-serine biosynthesis pathway. Also catalyzes the reversible oxidation of 2-hydroxyglutarate to 2-oxoglutarate.</text>
</comment>
<dbReference type="Pfam" id="PF02826">
    <property type="entry name" value="2-Hacid_dh_C"/>
    <property type="match status" value="1"/>
</dbReference>
<evidence type="ECO:0000256" key="11">
    <source>
        <dbReference type="ARBA" id="ARBA00048731"/>
    </source>
</evidence>
<dbReference type="EC" id="1.1.1.399" evidence="4"/>
<dbReference type="PROSITE" id="PS00065">
    <property type="entry name" value="D_2_HYDROXYACID_DH_1"/>
    <property type="match status" value="1"/>
</dbReference>
<dbReference type="InterPro" id="IPR006139">
    <property type="entry name" value="D-isomer_2_OHA_DH_cat_dom"/>
</dbReference>
<keyword evidence="7 12" id="KW-0560">Oxidoreductase</keyword>
<dbReference type="SUPFAM" id="SSF52283">
    <property type="entry name" value="Formate/glycerate dehydrogenase catalytic domain-like"/>
    <property type="match status" value="1"/>
</dbReference>
<evidence type="ECO:0000256" key="4">
    <source>
        <dbReference type="ARBA" id="ARBA00013001"/>
    </source>
</evidence>
<dbReference type="InterPro" id="IPR045865">
    <property type="entry name" value="ACT-like_dom_sf"/>
</dbReference>
<protein>
    <recommendedName>
        <fullName evidence="6">D-3-phosphoglycerate dehydrogenase</fullName>
        <ecNumber evidence="4">1.1.1.399</ecNumber>
        <ecNumber evidence="5">1.1.1.95</ecNumber>
    </recommendedName>
    <alternativeName>
        <fullName evidence="9">2-oxoglutarate reductase</fullName>
    </alternativeName>
</protein>
<dbReference type="CDD" id="cd04901">
    <property type="entry name" value="ACT_3PGDH"/>
    <property type="match status" value="1"/>
</dbReference>
<dbReference type="OrthoDB" id="9793626at2"/>
<dbReference type="Pfam" id="PF00389">
    <property type="entry name" value="2-Hacid_dh"/>
    <property type="match status" value="1"/>
</dbReference>
<comment type="similarity">
    <text evidence="3 12">Belongs to the D-isomer specific 2-hydroxyacid dehydrogenase family.</text>
</comment>
<feature type="domain" description="ACT" evidence="13">
    <location>
        <begin position="328"/>
        <end position="396"/>
    </location>
</feature>
<dbReference type="EMBL" id="MSKJ01000013">
    <property type="protein sequence ID" value="OLO44645.1"/>
    <property type="molecule type" value="Genomic_DNA"/>
</dbReference>
<dbReference type="EC" id="1.1.1.95" evidence="5"/>
<dbReference type="AlphaFoldDB" id="A0A1Q8V977"/>
<dbReference type="InterPro" id="IPR029752">
    <property type="entry name" value="D-isomer_DH_CS1"/>
</dbReference>
<dbReference type="GO" id="GO:0004617">
    <property type="term" value="F:phosphoglycerate dehydrogenase activity"/>
    <property type="evidence" value="ECO:0007669"/>
    <property type="project" value="UniProtKB-EC"/>
</dbReference>
<accession>A0A1Q8V977</accession>
<dbReference type="CDD" id="cd12174">
    <property type="entry name" value="PGDH_like_3"/>
    <property type="match status" value="1"/>
</dbReference>
<reference evidence="14 15" key="1">
    <citation type="submission" date="2016-12" db="EMBL/GenBank/DDBJ databases">
        <title>Genomic Comparison of strains in the 'Actinomyces naeslundii' Group.</title>
        <authorList>
            <person name="Mughal S.R."/>
            <person name="Do T."/>
            <person name="Gilbert S.C."/>
            <person name="Witherden E.A."/>
            <person name="Didelot X."/>
            <person name="Beighton D."/>
        </authorList>
    </citation>
    <scope>NUCLEOTIDE SEQUENCE [LARGE SCALE GENOMIC DNA]</scope>
    <source>
        <strain evidence="14 15">CCUG 33920</strain>
    </source>
</reference>
<proteinExistence type="inferred from homology"/>
<dbReference type="Proteomes" id="UP000186857">
    <property type="component" value="Unassembled WGS sequence"/>
</dbReference>
<evidence type="ECO:0000256" key="7">
    <source>
        <dbReference type="ARBA" id="ARBA00023002"/>
    </source>
</evidence>
<dbReference type="InterPro" id="IPR006140">
    <property type="entry name" value="D-isomer_DH_NAD-bd"/>
</dbReference>
<dbReference type="UniPathway" id="UPA00135">
    <property type="reaction ID" value="UER00196"/>
</dbReference>
<dbReference type="InterPro" id="IPR002912">
    <property type="entry name" value="ACT_dom"/>
</dbReference>
<comment type="caution">
    <text evidence="14">The sequence shown here is derived from an EMBL/GenBank/DDBJ whole genome shotgun (WGS) entry which is preliminary data.</text>
</comment>
<dbReference type="InterPro" id="IPR029753">
    <property type="entry name" value="D-isomer_DH_CS"/>
</dbReference>
<evidence type="ECO:0000313" key="14">
    <source>
        <dbReference type="EMBL" id="OLO44645.1"/>
    </source>
</evidence>
<evidence type="ECO:0000256" key="5">
    <source>
        <dbReference type="ARBA" id="ARBA00013143"/>
    </source>
</evidence>
<evidence type="ECO:0000256" key="10">
    <source>
        <dbReference type="ARBA" id="ARBA00048126"/>
    </source>
</evidence>
<evidence type="ECO:0000256" key="12">
    <source>
        <dbReference type="RuleBase" id="RU003719"/>
    </source>
</evidence>
<dbReference type="GO" id="GO:0051287">
    <property type="term" value="F:NAD binding"/>
    <property type="evidence" value="ECO:0007669"/>
    <property type="project" value="InterPro"/>
</dbReference>
<dbReference type="SUPFAM" id="SSF51735">
    <property type="entry name" value="NAD(P)-binding Rossmann-fold domains"/>
    <property type="match status" value="1"/>
</dbReference>
<evidence type="ECO:0000256" key="3">
    <source>
        <dbReference type="ARBA" id="ARBA00005854"/>
    </source>
</evidence>
<keyword evidence="8" id="KW-0520">NAD</keyword>
<dbReference type="RefSeq" id="WP_075376706.1">
    <property type="nucleotide sequence ID" value="NZ_MSKJ01000013.1"/>
</dbReference>
<dbReference type="InterPro" id="IPR036291">
    <property type="entry name" value="NAD(P)-bd_dom_sf"/>
</dbReference>
<organism evidence="14 15">
    <name type="scientific">Actinomyces oris</name>
    <dbReference type="NCBI Taxonomy" id="544580"/>
    <lineage>
        <taxon>Bacteria</taxon>
        <taxon>Bacillati</taxon>
        <taxon>Actinomycetota</taxon>
        <taxon>Actinomycetes</taxon>
        <taxon>Actinomycetales</taxon>
        <taxon>Actinomycetaceae</taxon>
        <taxon>Actinomyces</taxon>
    </lineage>
</organism>
<evidence type="ECO:0000256" key="1">
    <source>
        <dbReference type="ARBA" id="ARBA00003800"/>
    </source>
</evidence>
<gene>
    <name evidence="14" type="ORF">BKH29_06270</name>
</gene>
<evidence type="ECO:0000256" key="6">
    <source>
        <dbReference type="ARBA" id="ARBA00021582"/>
    </source>
</evidence>
<evidence type="ECO:0000259" key="13">
    <source>
        <dbReference type="PROSITE" id="PS51671"/>
    </source>
</evidence>
<dbReference type="PROSITE" id="PS00670">
    <property type="entry name" value="D_2_HYDROXYACID_DH_2"/>
    <property type="match status" value="1"/>
</dbReference>
<evidence type="ECO:0000256" key="9">
    <source>
        <dbReference type="ARBA" id="ARBA00030455"/>
    </source>
</evidence>
<dbReference type="PANTHER" id="PTHR42938">
    <property type="entry name" value="FORMATE DEHYDROGENASE 1"/>
    <property type="match status" value="1"/>
</dbReference>
<comment type="pathway">
    <text evidence="2">Amino-acid biosynthesis; L-serine biosynthesis; L-serine from 3-phospho-D-glycerate: step 1/3.</text>
</comment>